<evidence type="ECO:0000256" key="1">
    <source>
        <dbReference type="PIRNR" id="PIRNR021438"/>
    </source>
</evidence>
<dbReference type="InterPro" id="IPR023896">
    <property type="entry name" value="LTA_DltD"/>
</dbReference>
<comment type="pathway">
    <text evidence="1">Cell wall biogenesis; lipoteichoic acid biosynthesis.</text>
</comment>
<protein>
    <recommendedName>
        <fullName evidence="1">Protein DltD</fullName>
    </recommendedName>
</protein>
<evidence type="ECO:0000313" key="3">
    <source>
        <dbReference type="Proteomes" id="UP000483839"/>
    </source>
</evidence>
<keyword evidence="1" id="KW-1003">Cell membrane</keyword>
<dbReference type="PANTHER" id="PTHR40039">
    <property type="entry name" value="PROTEIN DLTD"/>
    <property type="match status" value="1"/>
</dbReference>
<evidence type="ECO:0000313" key="2">
    <source>
        <dbReference type="EMBL" id="MTD01916.1"/>
    </source>
</evidence>
<proteinExistence type="inferred from homology"/>
<dbReference type="NCBIfam" id="TIGR04092">
    <property type="entry name" value="LTA_DltD"/>
    <property type="match status" value="1"/>
</dbReference>
<dbReference type="InterPro" id="IPR006998">
    <property type="entry name" value="DltD"/>
</dbReference>
<dbReference type="PANTHER" id="PTHR40039:SF1">
    <property type="entry name" value="PROTEIN DLTD"/>
    <property type="match status" value="1"/>
</dbReference>
<dbReference type="UniPathway" id="UPA00556"/>
<organism evidence="2 3">
    <name type="scientific">Streptococcus uberis</name>
    <dbReference type="NCBI Taxonomy" id="1349"/>
    <lineage>
        <taxon>Bacteria</taxon>
        <taxon>Bacillati</taxon>
        <taxon>Bacillota</taxon>
        <taxon>Bacilli</taxon>
        <taxon>Lactobacillales</taxon>
        <taxon>Streptococcaceae</taxon>
        <taxon>Streptococcus</taxon>
    </lineage>
</organism>
<name>A0A6L6GB06_STRUB</name>
<keyword evidence="1" id="KW-0472">Membrane</keyword>
<dbReference type="RefSeq" id="WP_012658633.1">
    <property type="nucleotide sequence ID" value="NZ_BAABQC010000002.1"/>
</dbReference>
<dbReference type="Pfam" id="PF04914">
    <property type="entry name" value="DltD"/>
    <property type="match status" value="1"/>
</dbReference>
<dbReference type="Proteomes" id="UP000483839">
    <property type="component" value="Unassembled WGS sequence"/>
</dbReference>
<accession>A0A6L6GB06</accession>
<dbReference type="AlphaFoldDB" id="A0A6L6GB06"/>
<comment type="caution">
    <text evidence="2">The sequence shown here is derived from an EMBL/GenBank/DDBJ whole genome shotgun (WGS) entry which is preliminary data.</text>
</comment>
<comment type="similarity">
    <text evidence="1">Belongs to the DltD family.</text>
</comment>
<dbReference type="GO" id="GO:0005886">
    <property type="term" value="C:plasma membrane"/>
    <property type="evidence" value="ECO:0007669"/>
    <property type="project" value="UniProtKB-UniRule"/>
</dbReference>
<sequence length="421" mass="48135">MLRKLLTIVGPVFLALLLVLVTIFSFPTSLSPNLKQEKNSAVAISDASFKNGVIKHQALGDSKHHFVPFFGSSEWSRMDSMHPSVIAERYHRSYRPFLIGNRGSQSLTHYYGMQQISKDLKGGKAVFVISPQWFTPQGSNSAAVQMYLSKTQIFQFLLKSNGDSSASFAAKRMLELNPGIAKANLLRKVSQGKPLSSLDCFLLKCQYQIALREESLFSFLVTSDNYQKRIKPRVAGLPKTFSYDKLEKLAIKRGEAATSNNPFKIKNSFYTKRIGKKVNKYKLFQKNFVYTSSPEYNDFQLILSEFAKQKTDVLFVIPPVNQEWAKYTGLNQEKYQAAVHKIKFQLMSQGFEQIADFSTKGGDPYFMEDTIHLGWNGWLALDKQLHPFMARKNQVLDYHLDPYFYSQDWAKRDSLVNNQLK</sequence>
<dbReference type="PIRSF" id="PIRSF021438">
    <property type="entry name" value="DltD"/>
    <property type="match status" value="1"/>
</dbReference>
<dbReference type="OMA" id="PYFMEDT"/>
<reference evidence="2 3" key="1">
    <citation type="submission" date="2019-11" db="EMBL/GenBank/DDBJ databases">
        <title>Streptococcus uberis isolated from clinical mastitis cases on a southeastern Queensland dairy.</title>
        <authorList>
            <person name="Workentine M.L."/>
            <person name="Price R."/>
            <person name="Olchowy T."/>
        </authorList>
    </citation>
    <scope>NUCLEOTIDE SEQUENCE [LARGE SCALE GENOMIC DNA]</scope>
    <source>
        <strain evidence="2 3">OLC4459-A17</strain>
    </source>
</reference>
<dbReference type="EMBL" id="WLXI01000047">
    <property type="protein sequence ID" value="MTD01916.1"/>
    <property type="molecule type" value="Genomic_DNA"/>
</dbReference>
<dbReference type="GO" id="GO:0070395">
    <property type="term" value="P:lipoteichoic acid biosynthetic process"/>
    <property type="evidence" value="ECO:0007669"/>
    <property type="project" value="UniProtKB-UniRule"/>
</dbReference>
<gene>
    <name evidence="2" type="primary">dltD</name>
    <name evidence="2" type="ORF">GKS16_06495</name>
</gene>